<dbReference type="OrthoDB" id="8114900at2"/>
<dbReference type="EMBL" id="LC066375">
    <property type="protein sequence ID" value="BAT27315.1"/>
    <property type="molecule type" value="Genomic_DNA"/>
</dbReference>
<reference evidence="6" key="1">
    <citation type="journal article" date="2015" name="Proc. Natl. Acad. Sci. U.S.A.">
        <title>Bacterial clade with the ribosomal RNA operon on a small plasmid rather than the chromosome.</title>
        <authorList>
            <person name="Anda M."/>
            <person name="Ohtsubo Y."/>
            <person name="Okubo T."/>
            <person name="Sugawara M."/>
            <person name="Nagata Y."/>
            <person name="Tsuda M."/>
            <person name="Minamisawa K."/>
            <person name="Mitsui H."/>
        </authorList>
    </citation>
    <scope>NUCLEOTIDE SEQUENCE</scope>
    <source>
        <strain evidence="6">JCM 14755</strain>
    </source>
</reference>
<sequence length="249" mass="27225">MLEYQNADDSLHDLVADGGKSPAWHAARPPAAEDAPAPETLAERLADRLRDMIVTEEFAVGSRLRERQLAERLGASRTPLRDALKILAAEELVLLSPGRGATIAPFSPASISEKLDLLSVLEGFAGELAASRASEADIAEIRALHHELLAAYERRDRLTYFRLNQAIHRAIVDAARNGALARCHAQLNRQVYAYRWRGSADASLWSRAIAEHGDIVERLTRRDGAGLSAALRAHVGSTWRQLRASADAS</sequence>
<dbReference type="GO" id="GO:0003677">
    <property type="term" value="F:DNA binding"/>
    <property type="evidence" value="ECO:0007669"/>
    <property type="project" value="UniProtKB-KW"/>
</dbReference>
<dbReference type="InterPro" id="IPR011711">
    <property type="entry name" value="GntR_C"/>
</dbReference>
<dbReference type="AlphaFoldDB" id="A0A0P0Z0J8"/>
<organism evidence="6">
    <name type="scientific">Aureimonas frigidaquae</name>
    <dbReference type="NCBI Taxonomy" id="424757"/>
    <lineage>
        <taxon>Bacteria</taxon>
        <taxon>Pseudomonadati</taxon>
        <taxon>Pseudomonadota</taxon>
        <taxon>Alphaproteobacteria</taxon>
        <taxon>Hyphomicrobiales</taxon>
        <taxon>Aurantimonadaceae</taxon>
        <taxon>Aureimonas</taxon>
    </lineage>
</organism>
<feature type="domain" description="HTH gntR-type" evidence="5">
    <location>
        <begin position="39"/>
        <end position="106"/>
    </location>
</feature>
<dbReference type="SUPFAM" id="SSF46785">
    <property type="entry name" value="Winged helix' DNA-binding domain"/>
    <property type="match status" value="1"/>
</dbReference>
<dbReference type="SMART" id="SM00895">
    <property type="entry name" value="FCD"/>
    <property type="match status" value="1"/>
</dbReference>
<dbReference type="InterPro" id="IPR008920">
    <property type="entry name" value="TF_FadR/GntR_C"/>
</dbReference>
<feature type="compositionally biased region" description="Low complexity" evidence="4">
    <location>
        <begin position="22"/>
        <end position="37"/>
    </location>
</feature>
<dbReference type="PANTHER" id="PTHR43537">
    <property type="entry name" value="TRANSCRIPTIONAL REGULATOR, GNTR FAMILY"/>
    <property type="match status" value="1"/>
</dbReference>
<evidence type="ECO:0000256" key="2">
    <source>
        <dbReference type="ARBA" id="ARBA00023125"/>
    </source>
</evidence>
<accession>A0A0P0Z0J8</accession>
<name>A0A0P0Z0J8_9HYPH</name>
<dbReference type="InterPro" id="IPR000524">
    <property type="entry name" value="Tscrpt_reg_HTH_GntR"/>
</dbReference>
<protein>
    <submittedName>
        <fullName evidence="6">GntR family transcriptional regulator</fullName>
    </submittedName>
</protein>
<dbReference type="SUPFAM" id="SSF48008">
    <property type="entry name" value="GntR ligand-binding domain-like"/>
    <property type="match status" value="1"/>
</dbReference>
<evidence type="ECO:0000256" key="3">
    <source>
        <dbReference type="ARBA" id="ARBA00023163"/>
    </source>
</evidence>
<dbReference type="RefSeq" id="WP_062228388.1">
    <property type="nucleotide sequence ID" value="NZ_BBWR01000012.1"/>
</dbReference>
<dbReference type="InterPro" id="IPR036388">
    <property type="entry name" value="WH-like_DNA-bd_sf"/>
</dbReference>
<evidence type="ECO:0000256" key="1">
    <source>
        <dbReference type="ARBA" id="ARBA00023015"/>
    </source>
</evidence>
<evidence type="ECO:0000259" key="5">
    <source>
        <dbReference type="PROSITE" id="PS50949"/>
    </source>
</evidence>
<dbReference type="CDD" id="cd07377">
    <property type="entry name" value="WHTH_GntR"/>
    <property type="match status" value="1"/>
</dbReference>
<dbReference type="InterPro" id="IPR036390">
    <property type="entry name" value="WH_DNA-bd_sf"/>
</dbReference>
<dbReference type="PANTHER" id="PTHR43537:SF50">
    <property type="entry name" value="TRANSCRIPTIONAL REGULATORY PROTEIN"/>
    <property type="match status" value="1"/>
</dbReference>
<keyword evidence="2" id="KW-0238">DNA-binding</keyword>
<dbReference type="Gene3D" id="1.10.10.10">
    <property type="entry name" value="Winged helix-like DNA-binding domain superfamily/Winged helix DNA-binding domain"/>
    <property type="match status" value="1"/>
</dbReference>
<dbReference type="SMART" id="SM00345">
    <property type="entry name" value="HTH_GNTR"/>
    <property type="match status" value="1"/>
</dbReference>
<dbReference type="PROSITE" id="PS50949">
    <property type="entry name" value="HTH_GNTR"/>
    <property type="match status" value="1"/>
</dbReference>
<evidence type="ECO:0000256" key="4">
    <source>
        <dbReference type="SAM" id="MobiDB-lite"/>
    </source>
</evidence>
<proteinExistence type="predicted"/>
<dbReference type="Pfam" id="PF00392">
    <property type="entry name" value="GntR"/>
    <property type="match status" value="1"/>
</dbReference>
<evidence type="ECO:0000313" key="6">
    <source>
        <dbReference type="EMBL" id="BAT27315.1"/>
    </source>
</evidence>
<feature type="region of interest" description="Disordered" evidence="4">
    <location>
        <begin position="15"/>
        <end position="37"/>
    </location>
</feature>
<dbReference type="GO" id="GO:0003700">
    <property type="term" value="F:DNA-binding transcription factor activity"/>
    <property type="evidence" value="ECO:0007669"/>
    <property type="project" value="InterPro"/>
</dbReference>
<dbReference type="Pfam" id="PF07729">
    <property type="entry name" value="FCD"/>
    <property type="match status" value="1"/>
</dbReference>
<keyword evidence="1" id="KW-0805">Transcription regulation</keyword>
<dbReference type="Gene3D" id="1.20.120.530">
    <property type="entry name" value="GntR ligand-binding domain-like"/>
    <property type="match status" value="1"/>
</dbReference>
<keyword evidence="3" id="KW-0804">Transcription</keyword>